<dbReference type="OMA" id="ADQARHW"/>
<dbReference type="OrthoDB" id="47734at2759"/>
<evidence type="ECO:0000313" key="2">
    <source>
        <dbReference type="EMBL" id="EJK65211.1"/>
    </source>
</evidence>
<gene>
    <name evidence="2" type="ORF">THAOC_13958</name>
</gene>
<sequence>MVCGPMQDGGGEDGEGEGDEASSPPPARPSRGGQLPGRPERGAAGPAPARRVARQDLGQDRLPPPRARRSCRRQPGRPQCLPAGAARRADRAREQLHGGHERALLRRRWGAGPVRARRAAEGEGTRVPHAAGEGGARLSRRGRGRGGGRDRERPAALRLGGRELEGGPDGGREPQRRAPNLRAAAPRRRDGDGGGPRRARRRRTALRPDAPRHGVLVSGGLWAMDEPLGDAPGLVAARPPRADHIPAIARALSDDVDFDLPEYYRRGVGDTYFSGKQLAKARETVGGGTEGHTTINLIVAE</sequence>
<feature type="compositionally biased region" description="Basic residues" evidence="1">
    <location>
        <begin position="66"/>
        <end position="75"/>
    </location>
</feature>
<comment type="caution">
    <text evidence="2">The sequence shown here is derived from an EMBL/GenBank/DDBJ whole genome shotgun (WGS) entry which is preliminary data.</text>
</comment>
<dbReference type="AlphaFoldDB" id="K0SW80"/>
<keyword evidence="3" id="KW-1185">Reference proteome</keyword>
<dbReference type="Proteomes" id="UP000266841">
    <property type="component" value="Unassembled WGS sequence"/>
</dbReference>
<feature type="compositionally biased region" description="Basic and acidic residues" evidence="1">
    <location>
        <begin position="147"/>
        <end position="176"/>
    </location>
</feature>
<evidence type="ECO:0000313" key="3">
    <source>
        <dbReference type="Proteomes" id="UP000266841"/>
    </source>
</evidence>
<dbReference type="EMBL" id="AGNL01016177">
    <property type="protein sequence ID" value="EJK65211.1"/>
    <property type="molecule type" value="Genomic_DNA"/>
</dbReference>
<feature type="compositionally biased region" description="Acidic residues" evidence="1">
    <location>
        <begin position="10"/>
        <end position="20"/>
    </location>
</feature>
<reference evidence="2 3" key="1">
    <citation type="journal article" date="2012" name="Genome Biol.">
        <title>Genome and low-iron response of an oceanic diatom adapted to chronic iron limitation.</title>
        <authorList>
            <person name="Lommer M."/>
            <person name="Specht M."/>
            <person name="Roy A.S."/>
            <person name="Kraemer L."/>
            <person name="Andreson R."/>
            <person name="Gutowska M.A."/>
            <person name="Wolf J."/>
            <person name="Bergner S.V."/>
            <person name="Schilhabel M.B."/>
            <person name="Klostermeier U.C."/>
            <person name="Beiko R.G."/>
            <person name="Rosenstiel P."/>
            <person name="Hippler M."/>
            <person name="Laroche J."/>
        </authorList>
    </citation>
    <scope>NUCLEOTIDE SEQUENCE [LARGE SCALE GENOMIC DNA]</scope>
    <source>
        <strain evidence="2 3">CCMP1005</strain>
    </source>
</reference>
<evidence type="ECO:0000256" key="1">
    <source>
        <dbReference type="SAM" id="MobiDB-lite"/>
    </source>
</evidence>
<feature type="compositionally biased region" description="Basic and acidic residues" evidence="1">
    <location>
        <begin position="87"/>
        <end position="104"/>
    </location>
</feature>
<organism evidence="2 3">
    <name type="scientific">Thalassiosira oceanica</name>
    <name type="common">Marine diatom</name>
    <dbReference type="NCBI Taxonomy" id="159749"/>
    <lineage>
        <taxon>Eukaryota</taxon>
        <taxon>Sar</taxon>
        <taxon>Stramenopiles</taxon>
        <taxon>Ochrophyta</taxon>
        <taxon>Bacillariophyta</taxon>
        <taxon>Coscinodiscophyceae</taxon>
        <taxon>Thalassiosirophycidae</taxon>
        <taxon>Thalassiosirales</taxon>
        <taxon>Thalassiosiraceae</taxon>
        <taxon>Thalassiosira</taxon>
    </lineage>
</organism>
<accession>K0SW80</accession>
<name>K0SW80_THAOC</name>
<protein>
    <submittedName>
        <fullName evidence="2">Uncharacterized protein</fullName>
    </submittedName>
</protein>
<proteinExistence type="predicted"/>
<feature type="region of interest" description="Disordered" evidence="1">
    <location>
        <begin position="1"/>
        <end position="215"/>
    </location>
</feature>